<dbReference type="Gene3D" id="3.40.50.10110">
    <property type="entry name" value="DNA polymerase III subunit chi"/>
    <property type="match status" value="1"/>
</dbReference>
<dbReference type="InterPro" id="IPR036768">
    <property type="entry name" value="PolIII_chi_sf"/>
</dbReference>
<dbReference type="PANTHER" id="PTHR38767">
    <property type="entry name" value="DNA POLYMERASE III SUBUNIT CHI"/>
    <property type="match status" value="1"/>
</dbReference>
<dbReference type="PANTHER" id="PTHR38767:SF1">
    <property type="entry name" value="DNA POLYMERASE III SUBUNIT CHI"/>
    <property type="match status" value="1"/>
</dbReference>
<dbReference type="EMBL" id="CP107246">
    <property type="protein sequence ID" value="WIM05506.1"/>
    <property type="molecule type" value="Genomic_DNA"/>
</dbReference>
<reference evidence="1" key="1">
    <citation type="journal article" date="2023" name="Nat. Microbiol.">
        <title>Enrichment and characterization of a nitric oxide-reducing microbial community in a continuous bioreactor.</title>
        <authorList>
            <person name="Garrido-Amador P."/>
            <person name="Stortenbeker N."/>
            <person name="Wessels H.J.C.T."/>
            <person name="Speth D.R."/>
            <person name="Garcia-Heredia I."/>
            <person name="Kartal B."/>
        </authorList>
    </citation>
    <scope>NUCLEOTIDE SEQUENCE</scope>
    <source>
        <strain evidence="1">MAG1</strain>
    </source>
</reference>
<dbReference type="Proteomes" id="UP001234916">
    <property type="component" value="Chromosome"/>
</dbReference>
<dbReference type="AlphaFoldDB" id="A0AA49IYX6"/>
<dbReference type="Pfam" id="PF04364">
    <property type="entry name" value="DNA_pol3_chi"/>
    <property type="match status" value="1"/>
</dbReference>
<protein>
    <submittedName>
        <fullName evidence="1">DNA polymerase III subunit chi</fullName>
    </submittedName>
</protein>
<evidence type="ECO:0000313" key="1">
    <source>
        <dbReference type="EMBL" id="WIM05506.1"/>
    </source>
</evidence>
<name>A0AA49IYX6_9PROT</name>
<proteinExistence type="predicted"/>
<dbReference type="KEGG" id="npv:OHM77_12610"/>
<gene>
    <name evidence="1" type="ORF">OHM77_12610</name>
</gene>
<sequence>MTRILFFHSAPDRLSIAAEWLRRAWGRRQEVTIYAPHPEVAGRIDRLLWTQPATDFLPHCRAAASLAGETPILIADRIDSLDKISRDRCLLNLSDEVPPGFSRFGEVVEIVSTQDADRLPARDRFRFYREHGHAPENRDVSGGLQDE</sequence>
<dbReference type="GO" id="GO:0003677">
    <property type="term" value="F:DNA binding"/>
    <property type="evidence" value="ECO:0007669"/>
    <property type="project" value="InterPro"/>
</dbReference>
<dbReference type="InterPro" id="IPR007459">
    <property type="entry name" value="DNA_pol3_chi"/>
</dbReference>
<dbReference type="GO" id="GO:0032298">
    <property type="term" value="P:positive regulation of DNA-templated DNA replication initiation"/>
    <property type="evidence" value="ECO:0007669"/>
    <property type="project" value="TreeGrafter"/>
</dbReference>
<organism evidence="1">
    <name type="scientific">Candidatus Nitricoxidivorans perseverans</name>
    <dbReference type="NCBI Taxonomy" id="2975601"/>
    <lineage>
        <taxon>Bacteria</taxon>
        <taxon>Pseudomonadati</taxon>
        <taxon>Pseudomonadota</taxon>
        <taxon>Betaproteobacteria</taxon>
        <taxon>Nitrosomonadales</taxon>
        <taxon>Sterolibacteriaceae</taxon>
        <taxon>Candidatus Nitricoxidivorans</taxon>
    </lineage>
</organism>
<dbReference type="GO" id="GO:0003887">
    <property type="term" value="F:DNA-directed DNA polymerase activity"/>
    <property type="evidence" value="ECO:0007669"/>
    <property type="project" value="InterPro"/>
</dbReference>
<dbReference type="SUPFAM" id="SSF102400">
    <property type="entry name" value="DNA polymerase III chi subunit"/>
    <property type="match status" value="1"/>
</dbReference>
<dbReference type="GO" id="GO:0006260">
    <property type="term" value="P:DNA replication"/>
    <property type="evidence" value="ECO:0007669"/>
    <property type="project" value="InterPro"/>
</dbReference>
<accession>A0AA49IYX6</accession>